<evidence type="ECO:0000256" key="8">
    <source>
        <dbReference type="ARBA" id="ARBA00023136"/>
    </source>
</evidence>
<dbReference type="Proteomes" id="UP000051936">
    <property type="component" value="Unassembled WGS sequence"/>
</dbReference>
<dbReference type="NCBIfam" id="TIGR01726">
    <property type="entry name" value="HEQRo_perm_3TM"/>
    <property type="match status" value="1"/>
</dbReference>
<evidence type="ECO:0000256" key="2">
    <source>
        <dbReference type="ARBA" id="ARBA00010072"/>
    </source>
</evidence>
<dbReference type="Gene3D" id="1.10.3720.10">
    <property type="entry name" value="MetI-like"/>
    <property type="match status" value="1"/>
</dbReference>
<comment type="similarity">
    <text evidence="2">Belongs to the binding-protein-dependent transport system permease family. HisMQ subfamily.</text>
</comment>
<dbReference type="GO" id="GO:0022857">
    <property type="term" value="F:transmembrane transporter activity"/>
    <property type="evidence" value="ECO:0007669"/>
    <property type="project" value="InterPro"/>
</dbReference>
<dbReference type="OrthoDB" id="9814550at2"/>
<dbReference type="EMBL" id="LJYG01000082">
    <property type="protein sequence ID" value="KRQ10929.1"/>
    <property type="molecule type" value="Genomic_DNA"/>
</dbReference>
<evidence type="ECO:0000256" key="4">
    <source>
        <dbReference type="ARBA" id="ARBA00022475"/>
    </source>
</evidence>
<dbReference type="SUPFAM" id="SSF161098">
    <property type="entry name" value="MetI-like"/>
    <property type="match status" value="1"/>
</dbReference>
<proteinExistence type="inferred from homology"/>
<keyword evidence="5 9" id="KW-0812">Transmembrane</keyword>
<dbReference type="Pfam" id="PF00528">
    <property type="entry name" value="BPD_transp_1"/>
    <property type="match status" value="1"/>
</dbReference>
<keyword evidence="4" id="KW-1003">Cell membrane</keyword>
<name>A0A0R3DMR5_9BRAD</name>
<dbReference type="RefSeq" id="WP_057748988.1">
    <property type="nucleotide sequence ID" value="NZ_LJYG01000082.1"/>
</dbReference>
<dbReference type="PANTHER" id="PTHR30614:SF0">
    <property type="entry name" value="L-CYSTINE TRANSPORT SYSTEM PERMEASE PROTEIN TCYL"/>
    <property type="match status" value="1"/>
</dbReference>
<dbReference type="PANTHER" id="PTHR30614">
    <property type="entry name" value="MEMBRANE COMPONENT OF AMINO ACID ABC TRANSPORTER"/>
    <property type="match status" value="1"/>
</dbReference>
<evidence type="ECO:0000313" key="11">
    <source>
        <dbReference type="EMBL" id="KRQ10929.1"/>
    </source>
</evidence>
<evidence type="ECO:0000256" key="5">
    <source>
        <dbReference type="ARBA" id="ARBA00022692"/>
    </source>
</evidence>
<dbReference type="GO" id="GO:0043190">
    <property type="term" value="C:ATP-binding cassette (ABC) transporter complex"/>
    <property type="evidence" value="ECO:0007669"/>
    <property type="project" value="InterPro"/>
</dbReference>
<evidence type="ECO:0000256" key="1">
    <source>
        <dbReference type="ARBA" id="ARBA00004429"/>
    </source>
</evidence>
<evidence type="ECO:0000256" key="6">
    <source>
        <dbReference type="ARBA" id="ARBA00022970"/>
    </source>
</evidence>
<dbReference type="AlphaFoldDB" id="A0A0R3DMR5"/>
<feature type="transmembrane region" description="Helical" evidence="9">
    <location>
        <begin position="81"/>
        <end position="99"/>
    </location>
</feature>
<keyword evidence="7 9" id="KW-1133">Transmembrane helix</keyword>
<reference evidence="11 12" key="1">
    <citation type="submission" date="2015-09" db="EMBL/GenBank/DDBJ databases">
        <title>Draft Genome Sequence of Bradyrhizobium manausense Strain BR 3351T, a Novel Symbiotic Nitrogen-Fixing Alphaproteobacterium Isolated from Brazilian Amazon Rain Forest.</title>
        <authorList>
            <person name="De Araujo J.L."/>
            <person name="Zilli J.E."/>
        </authorList>
    </citation>
    <scope>NUCLEOTIDE SEQUENCE [LARGE SCALE GENOMIC DNA]</scope>
    <source>
        <strain evidence="11 12">BR3351</strain>
    </source>
</reference>
<comment type="caution">
    <text evidence="11">The sequence shown here is derived from an EMBL/GenBank/DDBJ whole genome shotgun (WGS) entry which is preliminary data.</text>
</comment>
<evidence type="ECO:0000256" key="7">
    <source>
        <dbReference type="ARBA" id="ARBA00022989"/>
    </source>
</evidence>
<dbReference type="CDD" id="cd06261">
    <property type="entry name" value="TM_PBP2"/>
    <property type="match status" value="1"/>
</dbReference>
<dbReference type="InterPro" id="IPR000515">
    <property type="entry name" value="MetI-like"/>
</dbReference>
<dbReference type="InterPro" id="IPR035906">
    <property type="entry name" value="MetI-like_sf"/>
</dbReference>
<dbReference type="GO" id="GO:0006865">
    <property type="term" value="P:amino acid transport"/>
    <property type="evidence" value="ECO:0007669"/>
    <property type="project" value="UniProtKB-KW"/>
</dbReference>
<dbReference type="STRING" id="989370.AOQ71_18610"/>
<accession>A0A0R3DMR5</accession>
<evidence type="ECO:0000259" key="10">
    <source>
        <dbReference type="PROSITE" id="PS50928"/>
    </source>
</evidence>
<organism evidence="11 12">
    <name type="scientific">Bradyrhizobium manausense</name>
    <dbReference type="NCBI Taxonomy" id="989370"/>
    <lineage>
        <taxon>Bacteria</taxon>
        <taxon>Pseudomonadati</taxon>
        <taxon>Pseudomonadota</taxon>
        <taxon>Alphaproteobacteria</taxon>
        <taxon>Hyphomicrobiales</taxon>
        <taxon>Nitrobacteraceae</taxon>
        <taxon>Bradyrhizobium</taxon>
    </lineage>
</organism>
<keyword evidence="6" id="KW-0029">Amino-acid transport</keyword>
<dbReference type="InterPro" id="IPR014341">
    <property type="entry name" value="Ectoine_EhuD"/>
</dbReference>
<dbReference type="NCBIfam" id="TIGR03003">
    <property type="entry name" value="ectoine_ehuD"/>
    <property type="match status" value="1"/>
</dbReference>
<evidence type="ECO:0000256" key="9">
    <source>
        <dbReference type="RuleBase" id="RU363032"/>
    </source>
</evidence>
<keyword evidence="12" id="KW-1185">Reference proteome</keyword>
<sequence length="227" mass="25145">MSWDWAFAFQILPKLVEGLKFTVLASLLGSVLSMLIGLAIGIGRRWAGPTVASVLGYAVEFIRGTPLLVQLYFAFYILPDIGIYLSPLTAGLLALGIHYSSYTSEVFRAGIDNVDRGQWEAAKALNLSHFQTWRYVIVPEAVPPMVPALGNYVVSMFKETPLLSLVTIVEVMAQARIIANINYRYLEPITMVGVFFLVVSVPSAMALHFLERRYALGNRQSSHIAVF</sequence>
<evidence type="ECO:0000313" key="12">
    <source>
        <dbReference type="Proteomes" id="UP000051936"/>
    </source>
</evidence>
<feature type="transmembrane region" description="Helical" evidence="9">
    <location>
        <begin position="189"/>
        <end position="210"/>
    </location>
</feature>
<keyword evidence="8 9" id="KW-0472">Membrane</keyword>
<dbReference type="PROSITE" id="PS50928">
    <property type="entry name" value="ABC_TM1"/>
    <property type="match status" value="1"/>
</dbReference>
<dbReference type="InterPro" id="IPR043429">
    <property type="entry name" value="ArtM/GltK/GlnP/TcyL/YhdX-like"/>
</dbReference>
<keyword evidence="3 9" id="KW-0813">Transport</keyword>
<feature type="transmembrane region" description="Helical" evidence="9">
    <location>
        <begin position="162"/>
        <end position="183"/>
    </location>
</feature>
<feature type="domain" description="ABC transmembrane type-1" evidence="10">
    <location>
        <begin position="19"/>
        <end position="207"/>
    </location>
</feature>
<comment type="subcellular location">
    <subcellularLocation>
        <location evidence="1">Cell inner membrane</location>
        <topology evidence="1">Multi-pass membrane protein</topology>
    </subcellularLocation>
    <subcellularLocation>
        <location evidence="9">Cell membrane</location>
        <topology evidence="9">Multi-pass membrane protein</topology>
    </subcellularLocation>
</comment>
<gene>
    <name evidence="11" type="ORF">AOQ71_18610</name>
</gene>
<dbReference type="InterPro" id="IPR010065">
    <property type="entry name" value="AA_ABC_transptr_permease_3TM"/>
</dbReference>
<evidence type="ECO:0000256" key="3">
    <source>
        <dbReference type="ARBA" id="ARBA00022448"/>
    </source>
</evidence>
<protein>
    <submittedName>
        <fullName evidence="11">Amino acid ABC transporter permease</fullName>
    </submittedName>
</protein>
<feature type="transmembrane region" description="Helical" evidence="9">
    <location>
        <begin position="20"/>
        <end position="42"/>
    </location>
</feature>